<evidence type="ECO:0000313" key="1">
    <source>
        <dbReference type="EMBL" id="KAA6123738.1"/>
    </source>
</evidence>
<dbReference type="Proteomes" id="UP000324324">
    <property type="component" value="Unassembled WGS sequence"/>
</dbReference>
<dbReference type="RefSeq" id="WP_149316826.1">
    <property type="nucleotide sequence ID" value="NZ_CP080293.1"/>
</dbReference>
<reference evidence="1 2" key="1">
    <citation type="submission" date="2019-09" db="EMBL/GenBank/DDBJ databases">
        <title>Isolation of a novel species in the genus Cupriavidus from patients with sepsis using whole genome sequencing.</title>
        <authorList>
            <person name="Kweon O.J."/>
            <person name="Lee M.-K."/>
        </authorList>
    </citation>
    <scope>NUCLEOTIDE SEQUENCE [LARGE SCALE GENOMIC DNA]</scope>
    <source>
        <strain evidence="1 2">MKL-01</strain>
    </source>
</reference>
<dbReference type="GO" id="GO:0006355">
    <property type="term" value="P:regulation of DNA-templated transcription"/>
    <property type="evidence" value="ECO:0007669"/>
    <property type="project" value="InterPro"/>
</dbReference>
<evidence type="ECO:0000313" key="2">
    <source>
        <dbReference type="Proteomes" id="UP000324324"/>
    </source>
</evidence>
<keyword evidence="2" id="KW-1185">Reference proteome</keyword>
<dbReference type="SUPFAM" id="SSF46894">
    <property type="entry name" value="C-terminal effector domain of the bipartite response regulators"/>
    <property type="match status" value="1"/>
</dbReference>
<dbReference type="InterPro" id="IPR016032">
    <property type="entry name" value="Sig_transdc_resp-reg_C-effctor"/>
</dbReference>
<dbReference type="Gene3D" id="1.10.10.10">
    <property type="entry name" value="Winged helix-like DNA-binding domain superfamily/Winged helix DNA-binding domain"/>
    <property type="match status" value="1"/>
</dbReference>
<gene>
    <name evidence="1" type="ORF">F1599_12390</name>
</gene>
<name>A0A5M8AIZ9_9BURK</name>
<sequence length="386" mass="42071">MNDSDIHDTIRGLYEGIVDPQAWQRSLQNLRRASGSTQMGMVVLDRRNDRMSVTELANPVEGLAQAYQQTFQALDPGRSFAPRMPVGGWYIDARELGAGTIARHPFYGDFLHRYGMGSVMACLVDRQPYYEVYFSLQRPVDGPLFAYEDARALDWAIPHIRQAMALRERTSALTALQRMSMQLLDQLAFGVIVLTADARVLLHNSEGEAWVRRLVPNPAAPRTGTGAGTGDEWKLSRPFTAMVRAACDANAPVPAQAATAQSRQGARAQVIVLPLPPSHAMGQAWQQPAALVAIHDARGSSPLLPQVLRDLYGLTPAEMRLATLLTTGIGLPEACEQLQIGRETSRTQLKSVFIKTGTNSQAQLSHLLTQLSATLKAPRAAPDGGG</sequence>
<dbReference type="EMBL" id="VWRN01000034">
    <property type="protein sequence ID" value="KAA6123738.1"/>
    <property type="molecule type" value="Genomic_DNA"/>
</dbReference>
<accession>A0A5M8AIZ9</accession>
<dbReference type="InterPro" id="IPR036388">
    <property type="entry name" value="WH-like_DNA-bd_sf"/>
</dbReference>
<comment type="caution">
    <text evidence="1">The sequence shown here is derived from an EMBL/GenBank/DDBJ whole genome shotgun (WGS) entry which is preliminary data.</text>
</comment>
<organism evidence="1 2">
    <name type="scientific">Cupriavidus cauae</name>
    <dbReference type="NCBI Taxonomy" id="2608999"/>
    <lineage>
        <taxon>Bacteria</taxon>
        <taxon>Pseudomonadati</taxon>
        <taxon>Pseudomonadota</taxon>
        <taxon>Betaproteobacteria</taxon>
        <taxon>Burkholderiales</taxon>
        <taxon>Burkholderiaceae</taxon>
        <taxon>Cupriavidus</taxon>
    </lineage>
</organism>
<dbReference type="AlphaFoldDB" id="A0A5M8AIZ9"/>
<dbReference type="GO" id="GO:0003677">
    <property type="term" value="F:DNA binding"/>
    <property type="evidence" value="ECO:0007669"/>
    <property type="project" value="InterPro"/>
</dbReference>
<protein>
    <submittedName>
        <fullName evidence="1">Helix-turn-helix transcriptional regulator</fullName>
    </submittedName>
</protein>
<proteinExistence type="predicted"/>